<feature type="chain" id="PRO_5004977452" description="Porin" evidence="1">
    <location>
        <begin position="24"/>
        <end position="88"/>
    </location>
</feature>
<evidence type="ECO:0008006" key="4">
    <source>
        <dbReference type="Google" id="ProtNLM"/>
    </source>
</evidence>
<dbReference type="PATRIC" id="fig|1122207.3.peg.2879"/>
<evidence type="ECO:0000313" key="3">
    <source>
        <dbReference type="Proteomes" id="UP000054058"/>
    </source>
</evidence>
<gene>
    <name evidence="2" type="ORF">MUS1_06350</name>
</gene>
<organism evidence="2 3">
    <name type="scientific">Marinomonas ushuaiensis DSM 15871</name>
    <dbReference type="NCBI Taxonomy" id="1122207"/>
    <lineage>
        <taxon>Bacteria</taxon>
        <taxon>Pseudomonadati</taxon>
        <taxon>Pseudomonadota</taxon>
        <taxon>Gammaproteobacteria</taxon>
        <taxon>Oceanospirillales</taxon>
        <taxon>Oceanospirillaceae</taxon>
        <taxon>Marinomonas</taxon>
    </lineage>
</organism>
<proteinExistence type="predicted"/>
<comment type="caution">
    <text evidence="2">The sequence shown here is derived from an EMBL/GenBank/DDBJ whole genome shotgun (WGS) entry which is preliminary data.</text>
</comment>
<dbReference type="RefSeq" id="WP_036163581.1">
    <property type="nucleotide sequence ID" value="NZ_JAMB01000017.1"/>
</dbReference>
<keyword evidence="1" id="KW-0732">Signal</keyword>
<dbReference type="AlphaFoldDB" id="X7E0Z0"/>
<evidence type="ECO:0000256" key="1">
    <source>
        <dbReference type="SAM" id="SignalP"/>
    </source>
</evidence>
<reference evidence="2 3" key="1">
    <citation type="submission" date="2014-01" db="EMBL/GenBank/DDBJ databases">
        <title>Marinomonas ushuaiensis DSM 15871 Genome Sequencing.</title>
        <authorList>
            <person name="Lai Q."/>
            <person name="Shao Z.S."/>
        </authorList>
    </citation>
    <scope>NUCLEOTIDE SEQUENCE [LARGE SCALE GENOMIC DNA]</scope>
    <source>
        <strain evidence="2 3">DSM 15871</strain>
    </source>
</reference>
<feature type="signal peptide" evidence="1">
    <location>
        <begin position="1"/>
        <end position="23"/>
    </location>
</feature>
<sequence>MNALTKTTLALLAATVISTAAFANSDALAEAQYRVDAISAQLESMGAEVDSSVDLNAAATPIEQEAALVAKYEELQIQLENLQAKTAE</sequence>
<keyword evidence="3" id="KW-1185">Reference proteome</keyword>
<accession>X7E0Z0</accession>
<dbReference type="EMBL" id="JAMB01000017">
    <property type="protein sequence ID" value="ETX09632.1"/>
    <property type="molecule type" value="Genomic_DNA"/>
</dbReference>
<dbReference type="Proteomes" id="UP000054058">
    <property type="component" value="Unassembled WGS sequence"/>
</dbReference>
<protein>
    <recommendedName>
        <fullName evidence="4">Porin</fullName>
    </recommendedName>
</protein>
<dbReference type="OrthoDB" id="6107845at2"/>
<evidence type="ECO:0000313" key="2">
    <source>
        <dbReference type="EMBL" id="ETX09632.1"/>
    </source>
</evidence>
<name>X7E0Z0_9GAMM</name>